<evidence type="ECO:0000256" key="3">
    <source>
        <dbReference type="ARBA" id="ARBA00023136"/>
    </source>
</evidence>
<evidence type="ECO:0000256" key="5">
    <source>
        <dbReference type="SAM" id="SignalP"/>
    </source>
</evidence>
<evidence type="ECO:0000256" key="1">
    <source>
        <dbReference type="ARBA" id="ARBA00004370"/>
    </source>
</evidence>
<protein>
    <recommendedName>
        <fullName evidence="6">Activin types I and II receptor domain-containing protein</fullName>
    </recommendedName>
</protein>
<evidence type="ECO:0000256" key="4">
    <source>
        <dbReference type="SAM" id="Phobius"/>
    </source>
</evidence>
<evidence type="ECO:0000256" key="2">
    <source>
        <dbReference type="ARBA" id="ARBA00022729"/>
    </source>
</evidence>
<dbReference type="InterPro" id="IPR000472">
    <property type="entry name" value="Activin_recp"/>
</dbReference>
<dbReference type="Proteomes" id="UP000310200">
    <property type="component" value="Unassembled WGS sequence"/>
</dbReference>
<dbReference type="Pfam" id="PF01064">
    <property type="entry name" value="Activin_recp"/>
    <property type="match status" value="1"/>
</dbReference>
<feature type="domain" description="Activin types I and II receptor" evidence="6">
    <location>
        <begin position="31"/>
        <end position="126"/>
    </location>
</feature>
<name>A0A4S2KCF1_9HYME</name>
<gene>
    <name evidence="7" type="ORF">DBV15_06867</name>
</gene>
<dbReference type="InterPro" id="IPR045860">
    <property type="entry name" value="Snake_toxin-like_sf"/>
</dbReference>
<keyword evidence="3 4" id="KW-0472">Membrane</keyword>
<accession>A0A4S2KCF1</accession>
<dbReference type="EMBL" id="QBLH01002788">
    <property type="protein sequence ID" value="TGZ46995.1"/>
    <property type="molecule type" value="Genomic_DNA"/>
</dbReference>
<sequence length="242" mass="26973">MPTRRSLAIRYLLVGCIVSLSTSLAQVEGRKCVCTSKACKEAGVDTCRTRFFCYTELIVTTGREIGESTTTRGCTEGATPLLCETKSWVTKSRSVNAVELSSASPRILVPWPKLKCCNSHDYCNADADADDDDDDDDENTSITWTRERKVQMDQTRSTVDRGVLMGDLTSTNRDTMLTLRPDRKYEDSTESADRLLRNRIKALHIAALVLAIAALISVLASCYVVTRFLRNNRYIMGTVNYS</sequence>
<evidence type="ECO:0000313" key="8">
    <source>
        <dbReference type="Proteomes" id="UP000310200"/>
    </source>
</evidence>
<feature type="chain" id="PRO_5020494058" description="Activin types I and II receptor domain-containing protein" evidence="5">
    <location>
        <begin position="30"/>
        <end position="242"/>
    </location>
</feature>
<organism evidence="7 8">
    <name type="scientific">Temnothorax longispinosus</name>
    <dbReference type="NCBI Taxonomy" id="300112"/>
    <lineage>
        <taxon>Eukaryota</taxon>
        <taxon>Metazoa</taxon>
        <taxon>Ecdysozoa</taxon>
        <taxon>Arthropoda</taxon>
        <taxon>Hexapoda</taxon>
        <taxon>Insecta</taxon>
        <taxon>Pterygota</taxon>
        <taxon>Neoptera</taxon>
        <taxon>Endopterygota</taxon>
        <taxon>Hymenoptera</taxon>
        <taxon>Apocrita</taxon>
        <taxon>Aculeata</taxon>
        <taxon>Formicoidea</taxon>
        <taxon>Formicidae</taxon>
        <taxon>Myrmicinae</taxon>
        <taxon>Temnothorax</taxon>
    </lineage>
</organism>
<dbReference type="GO" id="GO:0004675">
    <property type="term" value="F:transmembrane receptor protein serine/threonine kinase activity"/>
    <property type="evidence" value="ECO:0007669"/>
    <property type="project" value="InterPro"/>
</dbReference>
<keyword evidence="8" id="KW-1185">Reference proteome</keyword>
<comment type="caution">
    <text evidence="7">The sequence shown here is derived from an EMBL/GenBank/DDBJ whole genome shotgun (WGS) entry which is preliminary data.</text>
</comment>
<dbReference type="AlphaFoldDB" id="A0A4S2KCF1"/>
<keyword evidence="4" id="KW-0812">Transmembrane</keyword>
<proteinExistence type="predicted"/>
<comment type="subcellular location">
    <subcellularLocation>
        <location evidence="1">Membrane</location>
    </subcellularLocation>
</comment>
<keyword evidence="4" id="KW-1133">Transmembrane helix</keyword>
<keyword evidence="2 5" id="KW-0732">Signal</keyword>
<evidence type="ECO:0000259" key="6">
    <source>
        <dbReference type="Pfam" id="PF01064"/>
    </source>
</evidence>
<evidence type="ECO:0000313" key="7">
    <source>
        <dbReference type="EMBL" id="TGZ46995.1"/>
    </source>
</evidence>
<feature type="transmembrane region" description="Helical" evidence="4">
    <location>
        <begin position="202"/>
        <end position="226"/>
    </location>
</feature>
<reference evidence="7 8" key="1">
    <citation type="journal article" date="2019" name="Philos. Trans. R. Soc. Lond., B, Biol. Sci.">
        <title>Ant behaviour and brain gene expression of defending hosts depend on the ecological success of the intruding social parasite.</title>
        <authorList>
            <person name="Kaur R."/>
            <person name="Stoldt M."/>
            <person name="Jongepier E."/>
            <person name="Feldmeyer B."/>
            <person name="Menzel F."/>
            <person name="Bornberg-Bauer E."/>
            <person name="Foitzik S."/>
        </authorList>
    </citation>
    <scope>NUCLEOTIDE SEQUENCE [LARGE SCALE GENOMIC DNA]</scope>
    <source>
        <tissue evidence="7">Whole body</tissue>
    </source>
</reference>
<dbReference type="GO" id="GO:0016020">
    <property type="term" value="C:membrane"/>
    <property type="evidence" value="ECO:0007669"/>
    <property type="project" value="UniProtKB-SubCell"/>
</dbReference>
<feature type="signal peptide" evidence="5">
    <location>
        <begin position="1"/>
        <end position="29"/>
    </location>
</feature>
<dbReference type="Gene3D" id="2.10.60.10">
    <property type="entry name" value="CD59"/>
    <property type="match status" value="1"/>
</dbReference>